<reference evidence="1" key="1">
    <citation type="journal article" date="2013" name="J. Plant Res.">
        <title>Effect of fungi and light on seed germination of three Opuntia species from semiarid lands of central Mexico.</title>
        <authorList>
            <person name="Delgado-Sanchez P."/>
            <person name="Jimenez-Bremont J.F."/>
            <person name="Guerrero-Gonzalez Mde L."/>
            <person name="Flores J."/>
        </authorList>
    </citation>
    <scope>NUCLEOTIDE SEQUENCE</scope>
    <source>
        <tissue evidence="1">Cladode</tissue>
    </source>
</reference>
<evidence type="ECO:0000313" key="1">
    <source>
        <dbReference type="EMBL" id="MBA4663743.1"/>
    </source>
</evidence>
<protein>
    <submittedName>
        <fullName evidence="1">Uncharacterized protein</fullName>
    </submittedName>
</protein>
<reference evidence="1" key="2">
    <citation type="submission" date="2020-07" db="EMBL/GenBank/DDBJ databases">
        <authorList>
            <person name="Vera ALvarez R."/>
            <person name="Arias-Moreno D.M."/>
            <person name="Jimenez-Jacinto V."/>
            <person name="Jimenez-Bremont J.F."/>
            <person name="Swaminathan K."/>
            <person name="Moose S.P."/>
            <person name="Guerrero-Gonzalez M.L."/>
            <person name="Marino-Ramirez L."/>
            <person name="Landsman D."/>
            <person name="Rodriguez-Kessler M."/>
            <person name="Delgado-Sanchez P."/>
        </authorList>
    </citation>
    <scope>NUCLEOTIDE SEQUENCE</scope>
    <source>
        <tissue evidence="1">Cladode</tissue>
    </source>
</reference>
<sequence>MDPLDTAHLLRASPQGHLLMRKLRYPRFHPFSICLQALLQIERFHTIPGHCKTNHLITYRGQGHRSFLPSQSLSNREYLQPQPDIKTLSQKVHKVSGRSFLHVIILLRNSVKGFSVR</sequence>
<accession>A0A7C9EEK6</accession>
<proteinExistence type="predicted"/>
<organism evidence="1">
    <name type="scientific">Opuntia streptacantha</name>
    <name type="common">Prickly pear cactus</name>
    <name type="synonym">Opuntia cardona</name>
    <dbReference type="NCBI Taxonomy" id="393608"/>
    <lineage>
        <taxon>Eukaryota</taxon>
        <taxon>Viridiplantae</taxon>
        <taxon>Streptophyta</taxon>
        <taxon>Embryophyta</taxon>
        <taxon>Tracheophyta</taxon>
        <taxon>Spermatophyta</taxon>
        <taxon>Magnoliopsida</taxon>
        <taxon>eudicotyledons</taxon>
        <taxon>Gunneridae</taxon>
        <taxon>Pentapetalae</taxon>
        <taxon>Caryophyllales</taxon>
        <taxon>Cactineae</taxon>
        <taxon>Cactaceae</taxon>
        <taxon>Opuntioideae</taxon>
        <taxon>Opuntia</taxon>
    </lineage>
</organism>
<name>A0A7C9EEK6_OPUST</name>
<dbReference type="EMBL" id="GISG01221683">
    <property type="protein sequence ID" value="MBA4663743.1"/>
    <property type="molecule type" value="Transcribed_RNA"/>
</dbReference>
<dbReference type="AlphaFoldDB" id="A0A7C9EEK6"/>